<dbReference type="Gene3D" id="3.30.2230.10">
    <property type="entry name" value="DUSP-like"/>
    <property type="match status" value="1"/>
</dbReference>
<organism evidence="3 4">
    <name type="scientific">Apophysomyces ossiformis</name>
    <dbReference type="NCBI Taxonomy" id="679940"/>
    <lineage>
        <taxon>Eukaryota</taxon>
        <taxon>Fungi</taxon>
        <taxon>Fungi incertae sedis</taxon>
        <taxon>Mucoromycota</taxon>
        <taxon>Mucoromycotina</taxon>
        <taxon>Mucoromycetes</taxon>
        <taxon>Mucorales</taxon>
        <taxon>Mucorineae</taxon>
        <taxon>Mucoraceae</taxon>
        <taxon>Apophysomyces</taxon>
    </lineage>
</organism>
<gene>
    <name evidence="3" type="ORF">EC973_005296</name>
</gene>
<keyword evidence="4" id="KW-1185">Reference proteome</keyword>
<dbReference type="InterPro" id="IPR001810">
    <property type="entry name" value="F-box_dom"/>
</dbReference>
<dbReference type="InterPro" id="IPR006615">
    <property type="entry name" value="Pept_C19_DUSP"/>
</dbReference>
<accession>A0A8H7BUG7</accession>
<dbReference type="InterPro" id="IPR035927">
    <property type="entry name" value="DUSP-like_sf"/>
</dbReference>
<reference evidence="3" key="1">
    <citation type="submission" date="2020-01" db="EMBL/GenBank/DDBJ databases">
        <title>Genome Sequencing of Three Apophysomyces-Like Fungal Strains Confirms a Novel Fungal Genus in the Mucoromycota with divergent Burkholderia-like Endosymbiotic Bacteria.</title>
        <authorList>
            <person name="Stajich J.E."/>
            <person name="Macias A.M."/>
            <person name="Carter-House D."/>
            <person name="Lovett B."/>
            <person name="Kasson L.R."/>
            <person name="Berry K."/>
            <person name="Grigoriev I."/>
            <person name="Chang Y."/>
            <person name="Spatafora J."/>
            <person name="Kasson M.T."/>
        </authorList>
    </citation>
    <scope>NUCLEOTIDE SEQUENCE</scope>
    <source>
        <strain evidence="3">NRRL A-21654</strain>
    </source>
</reference>
<evidence type="ECO:0000259" key="1">
    <source>
        <dbReference type="PROSITE" id="PS50181"/>
    </source>
</evidence>
<dbReference type="Pfam" id="PF12937">
    <property type="entry name" value="F-box-like"/>
    <property type="match status" value="1"/>
</dbReference>
<dbReference type="PROSITE" id="PS50181">
    <property type="entry name" value="FBOX"/>
    <property type="match status" value="1"/>
</dbReference>
<protein>
    <recommendedName>
        <fullName evidence="5">F-box domain-containing protein</fullName>
    </recommendedName>
</protein>
<proteinExistence type="predicted"/>
<evidence type="ECO:0000313" key="4">
    <source>
        <dbReference type="Proteomes" id="UP000605846"/>
    </source>
</evidence>
<dbReference type="GO" id="GO:0004843">
    <property type="term" value="F:cysteine-type deubiquitinase activity"/>
    <property type="evidence" value="ECO:0007669"/>
    <property type="project" value="InterPro"/>
</dbReference>
<evidence type="ECO:0000313" key="3">
    <source>
        <dbReference type="EMBL" id="KAF7728901.1"/>
    </source>
</evidence>
<evidence type="ECO:0008006" key="5">
    <source>
        <dbReference type="Google" id="ProtNLM"/>
    </source>
</evidence>
<dbReference type="Gene3D" id="1.20.1280.50">
    <property type="match status" value="1"/>
</dbReference>
<dbReference type="OrthoDB" id="3219396at2759"/>
<dbReference type="SUPFAM" id="SSF81383">
    <property type="entry name" value="F-box domain"/>
    <property type="match status" value="1"/>
</dbReference>
<dbReference type="Proteomes" id="UP000605846">
    <property type="component" value="Unassembled WGS sequence"/>
</dbReference>
<dbReference type="InterPro" id="IPR036047">
    <property type="entry name" value="F-box-like_dom_sf"/>
</dbReference>
<feature type="domain" description="DUSP" evidence="2">
    <location>
        <begin position="121"/>
        <end position="227"/>
    </location>
</feature>
<dbReference type="EMBL" id="JABAYA010000030">
    <property type="protein sequence ID" value="KAF7728901.1"/>
    <property type="molecule type" value="Genomic_DNA"/>
</dbReference>
<sequence>MPRGILDLNNELLTCIAGHLAIEDLEPFSLVCTRFASITRHDAIWKEMLANHYGVTYKLPNETWQDMYRRKHNDMQDNRICPHVGRVNQQLGETRGDPSEAYYVNMLLEMLTQNTERGRQAMREKNQCMHERLLYADETDRAVVLKSRYYLVDRVWICSWFLRLCDGKIGVGPVTNMPLEAEDGKVNPSARPRGAFSGGFSIVTPHLWHYLVETYGLAGKEFTSGVYYLL</sequence>
<feature type="domain" description="F-box" evidence="1">
    <location>
        <begin position="2"/>
        <end position="48"/>
    </location>
</feature>
<dbReference type="PROSITE" id="PS51283">
    <property type="entry name" value="DUSP"/>
    <property type="match status" value="1"/>
</dbReference>
<dbReference type="AlphaFoldDB" id="A0A8H7BUG7"/>
<evidence type="ECO:0000259" key="2">
    <source>
        <dbReference type="PROSITE" id="PS51283"/>
    </source>
</evidence>
<dbReference type="SUPFAM" id="SSF143791">
    <property type="entry name" value="DUSP-like"/>
    <property type="match status" value="1"/>
</dbReference>
<comment type="caution">
    <text evidence="3">The sequence shown here is derived from an EMBL/GenBank/DDBJ whole genome shotgun (WGS) entry which is preliminary data.</text>
</comment>
<name>A0A8H7BUG7_9FUNG</name>